<proteinExistence type="predicted"/>
<organism evidence="2 3">
    <name type="scientific">Dryococelus australis</name>
    <dbReference type="NCBI Taxonomy" id="614101"/>
    <lineage>
        <taxon>Eukaryota</taxon>
        <taxon>Metazoa</taxon>
        <taxon>Ecdysozoa</taxon>
        <taxon>Arthropoda</taxon>
        <taxon>Hexapoda</taxon>
        <taxon>Insecta</taxon>
        <taxon>Pterygota</taxon>
        <taxon>Neoptera</taxon>
        <taxon>Polyneoptera</taxon>
        <taxon>Phasmatodea</taxon>
        <taxon>Verophasmatodea</taxon>
        <taxon>Anareolatae</taxon>
        <taxon>Phasmatidae</taxon>
        <taxon>Eurycanthinae</taxon>
        <taxon>Dryococelus</taxon>
    </lineage>
</organism>
<reference evidence="2 3" key="1">
    <citation type="submission" date="2023-02" db="EMBL/GenBank/DDBJ databases">
        <title>LHISI_Scaffold_Assembly.</title>
        <authorList>
            <person name="Stuart O.P."/>
            <person name="Cleave R."/>
            <person name="Magrath M.J.L."/>
            <person name="Mikheyev A.S."/>
        </authorList>
    </citation>
    <scope>NUCLEOTIDE SEQUENCE [LARGE SCALE GENOMIC DNA]</scope>
    <source>
        <strain evidence="2">Daus_M_001</strain>
        <tissue evidence="2">Leg muscle</tissue>
    </source>
</reference>
<gene>
    <name evidence="2" type="ORF">PR048_001690</name>
</gene>
<sequence length="447" mass="49448">MLRIPELSLDLTPNHAGQTSGSWGSRSETVLNGVFGVGARVTNCGVRTLPSVSRSFALSLGAPGPERNFTNANTQVALNQRSVFLRLPLCGRSLFWKVFRGPGANPDKKGALLTRCGGSGVDAPVLLSPTLFPPFLGENFSRRLSNLLVRARPSILRALPYTWCCQVLPESESKEKVHRAPRRIARDPENLARLCRNYSLPTFGEPRSIPGGLSPRCSHVWESCRTLPLVGGFSRGSPASLPLHSGAAPHSPRFTLIDSQDLDVKKCPNLFIHPIPMIEMSMEQCRNERKWKITEKTPLTSIILLLDSQWRKSGSDPRTYDLFDINQAEENRVHIIQQDIRLPVLRVCENELRVNIVVHSPTLALSSQLGQQRGFSMTSRVGEKLLYLKAYCLGHAQPGLNFVTDSPSVRLRGTDDGMSQPAILSEHSTLMRGSLDRKLQTVPAVNR</sequence>
<dbReference type="EMBL" id="JARBHB010000001">
    <property type="protein sequence ID" value="KAJ8896346.1"/>
    <property type="molecule type" value="Genomic_DNA"/>
</dbReference>
<name>A0ABQ9IJ45_9NEOP</name>
<feature type="region of interest" description="Disordered" evidence="1">
    <location>
        <begin position="1"/>
        <end position="24"/>
    </location>
</feature>
<evidence type="ECO:0000313" key="2">
    <source>
        <dbReference type="EMBL" id="KAJ8896346.1"/>
    </source>
</evidence>
<accession>A0ABQ9IJ45</accession>
<evidence type="ECO:0000313" key="3">
    <source>
        <dbReference type="Proteomes" id="UP001159363"/>
    </source>
</evidence>
<dbReference type="Proteomes" id="UP001159363">
    <property type="component" value="Chromosome 1"/>
</dbReference>
<protein>
    <submittedName>
        <fullName evidence="2">Uncharacterized protein</fullName>
    </submittedName>
</protein>
<evidence type="ECO:0000256" key="1">
    <source>
        <dbReference type="SAM" id="MobiDB-lite"/>
    </source>
</evidence>
<comment type="caution">
    <text evidence="2">The sequence shown here is derived from an EMBL/GenBank/DDBJ whole genome shotgun (WGS) entry which is preliminary data.</text>
</comment>
<keyword evidence="3" id="KW-1185">Reference proteome</keyword>
<feature type="compositionally biased region" description="Polar residues" evidence="1">
    <location>
        <begin position="15"/>
        <end position="24"/>
    </location>
</feature>